<reference evidence="4" key="2">
    <citation type="submission" date="2025-08" db="UniProtKB">
        <authorList>
            <consortium name="RefSeq"/>
        </authorList>
    </citation>
    <scope>IDENTIFICATION</scope>
</reference>
<dbReference type="PaxDb" id="3635-A0A1U8NQ56"/>
<name>A0A1U8NQ56_GOSHI</name>
<evidence type="ECO:0000256" key="1">
    <source>
        <dbReference type="SAM" id="Coils"/>
    </source>
</evidence>
<feature type="coiled-coil region" evidence="1">
    <location>
        <begin position="55"/>
        <end position="103"/>
    </location>
</feature>
<dbReference type="OrthoDB" id="987171at2759"/>
<dbReference type="KEGG" id="ghi:107950711"/>
<dbReference type="GeneID" id="107950711"/>
<dbReference type="RefSeq" id="XP_016741117.1">
    <property type="nucleotide sequence ID" value="XM_016885628.2"/>
</dbReference>
<evidence type="ECO:0000313" key="4">
    <source>
        <dbReference type="RefSeq" id="XP_016741117.1"/>
    </source>
</evidence>
<protein>
    <submittedName>
        <fullName evidence="4">Uncharacterized protein isoform X1</fullName>
    </submittedName>
</protein>
<evidence type="ECO:0000313" key="3">
    <source>
        <dbReference type="Proteomes" id="UP000818029"/>
    </source>
</evidence>
<organism evidence="3 4">
    <name type="scientific">Gossypium hirsutum</name>
    <name type="common">Upland cotton</name>
    <name type="synonym">Gossypium mexicanum</name>
    <dbReference type="NCBI Taxonomy" id="3635"/>
    <lineage>
        <taxon>Eukaryota</taxon>
        <taxon>Viridiplantae</taxon>
        <taxon>Streptophyta</taxon>
        <taxon>Embryophyta</taxon>
        <taxon>Tracheophyta</taxon>
        <taxon>Spermatophyta</taxon>
        <taxon>Magnoliopsida</taxon>
        <taxon>eudicotyledons</taxon>
        <taxon>Gunneridae</taxon>
        <taxon>Pentapetalae</taxon>
        <taxon>rosids</taxon>
        <taxon>malvids</taxon>
        <taxon>Malvales</taxon>
        <taxon>Malvaceae</taxon>
        <taxon>Malvoideae</taxon>
        <taxon>Gossypium</taxon>
    </lineage>
</organism>
<accession>A0A1U8NQ56</accession>
<dbReference type="AlphaFoldDB" id="A0A1U8NQ56"/>
<sequence>MVKRKQQPPPEMEGTGGAEAAVEAETGIQPQRRCTKSLKTRAQMDKHNESCKRYRLKIKMRREEKEQEIPKLKDEHQKTKMELEEYKSKIGVMGNEIQQLKRKLEAQLNWKCITAFGCPFCTEGQMLTSLEKVVEWFALQTNVQGGQVLATTGAVLRSVNELVSSGETGATYFQPSMAGFLQQTCFGLQHYGPAAAAGFANHNLRFGFDAPNSLGNKTGDWTDSATANYNLPEYGATNNHDNIFNNVVGAGLLPTGSSLEANPEASFMFDAANNHENDGDLLPHGHATGFQLCENPSSEAVWKSSP</sequence>
<keyword evidence="1" id="KW-0175">Coiled coil</keyword>
<keyword evidence="3" id="KW-1185">Reference proteome</keyword>
<feature type="region of interest" description="Disordered" evidence="2">
    <location>
        <begin position="1"/>
        <end position="48"/>
    </location>
</feature>
<proteinExistence type="predicted"/>
<reference evidence="3" key="1">
    <citation type="journal article" date="2020" name="Nat. Genet.">
        <title>Genomic diversifications of five Gossypium allopolyploid species and their impact on cotton improvement.</title>
        <authorList>
            <person name="Chen Z.J."/>
            <person name="Sreedasyam A."/>
            <person name="Ando A."/>
            <person name="Song Q."/>
            <person name="De Santiago L.M."/>
            <person name="Hulse-Kemp A.M."/>
            <person name="Ding M."/>
            <person name="Ye W."/>
            <person name="Kirkbride R.C."/>
            <person name="Jenkins J."/>
            <person name="Plott C."/>
            <person name="Lovell J."/>
            <person name="Lin Y.M."/>
            <person name="Vaughn R."/>
            <person name="Liu B."/>
            <person name="Simpson S."/>
            <person name="Scheffler B.E."/>
            <person name="Wen L."/>
            <person name="Saski C.A."/>
            <person name="Grover C.E."/>
            <person name="Hu G."/>
            <person name="Conover J.L."/>
            <person name="Carlson J.W."/>
            <person name="Shu S."/>
            <person name="Boston L.B."/>
            <person name="Williams M."/>
            <person name="Peterson D.G."/>
            <person name="McGee K."/>
            <person name="Jones D.C."/>
            <person name="Wendel J.F."/>
            <person name="Stelly D.M."/>
            <person name="Grimwood J."/>
            <person name="Schmutz J."/>
        </authorList>
    </citation>
    <scope>NUCLEOTIDE SEQUENCE [LARGE SCALE GENOMIC DNA]</scope>
    <source>
        <strain evidence="3">cv. TM-1</strain>
    </source>
</reference>
<evidence type="ECO:0000256" key="2">
    <source>
        <dbReference type="SAM" id="MobiDB-lite"/>
    </source>
</evidence>
<dbReference type="CDD" id="cd14686">
    <property type="entry name" value="bZIP"/>
    <property type="match status" value="1"/>
</dbReference>
<feature type="compositionally biased region" description="Low complexity" evidence="2">
    <location>
        <begin position="18"/>
        <end position="27"/>
    </location>
</feature>
<dbReference type="Proteomes" id="UP000818029">
    <property type="component" value="Chromosome D03"/>
</dbReference>
<gene>
    <name evidence="4" type="primary">LOC107950711</name>
</gene>